<reference evidence="2 3" key="1">
    <citation type="journal article" date="2011" name="Science">
        <title>The ecoresponsive genome of Daphnia pulex.</title>
        <authorList>
            <person name="Colbourne J.K."/>
            <person name="Pfrender M.E."/>
            <person name="Gilbert D."/>
            <person name="Thomas W.K."/>
            <person name="Tucker A."/>
            <person name="Oakley T.H."/>
            <person name="Tokishita S."/>
            <person name="Aerts A."/>
            <person name="Arnold G.J."/>
            <person name="Basu M.K."/>
            <person name="Bauer D.J."/>
            <person name="Caceres C.E."/>
            <person name="Carmel L."/>
            <person name="Casola C."/>
            <person name="Choi J.H."/>
            <person name="Detter J.C."/>
            <person name="Dong Q."/>
            <person name="Dusheyko S."/>
            <person name="Eads B.D."/>
            <person name="Frohlich T."/>
            <person name="Geiler-Samerotte K.A."/>
            <person name="Gerlach D."/>
            <person name="Hatcher P."/>
            <person name="Jogdeo S."/>
            <person name="Krijgsveld J."/>
            <person name="Kriventseva E.V."/>
            <person name="Kultz D."/>
            <person name="Laforsch C."/>
            <person name="Lindquist E."/>
            <person name="Lopez J."/>
            <person name="Manak J.R."/>
            <person name="Muller J."/>
            <person name="Pangilinan J."/>
            <person name="Patwardhan R.P."/>
            <person name="Pitluck S."/>
            <person name="Pritham E.J."/>
            <person name="Rechtsteiner A."/>
            <person name="Rho M."/>
            <person name="Rogozin I.B."/>
            <person name="Sakarya O."/>
            <person name="Salamov A."/>
            <person name="Schaack S."/>
            <person name="Shapiro H."/>
            <person name="Shiga Y."/>
            <person name="Skalitzky C."/>
            <person name="Smith Z."/>
            <person name="Souvorov A."/>
            <person name="Sung W."/>
            <person name="Tang Z."/>
            <person name="Tsuchiya D."/>
            <person name="Tu H."/>
            <person name="Vos H."/>
            <person name="Wang M."/>
            <person name="Wolf Y.I."/>
            <person name="Yamagata H."/>
            <person name="Yamada T."/>
            <person name="Ye Y."/>
            <person name="Shaw J.R."/>
            <person name="Andrews J."/>
            <person name="Crease T.J."/>
            <person name="Tang H."/>
            <person name="Lucas S.M."/>
            <person name="Robertson H.M."/>
            <person name="Bork P."/>
            <person name="Koonin E.V."/>
            <person name="Zdobnov E.M."/>
            <person name="Grigoriev I.V."/>
            <person name="Lynch M."/>
            <person name="Boore J.L."/>
        </authorList>
    </citation>
    <scope>NUCLEOTIDE SEQUENCE [LARGE SCALE GENOMIC DNA]</scope>
</reference>
<feature type="compositionally biased region" description="Basic and acidic residues" evidence="1">
    <location>
        <begin position="122"/>
        <end position="133"/>
    </location>
</feature>
<feature type="region of interest" description="Disordered" evidence="1">
    <location>
        <begin position="95"/>
        <end position="133"/>
    </location>
</feature>
<evidence type="ECO:0000256" key="1">
    <source>
        <dbReference type="SAM" id="MobiDB-lite"/>
    </source>
</evidence>
<sequence length="133" mass="14401">MTRCMGALFTISMAGDLNWNGLPREGVANRDSESQKLIHLAGNQRFPKASKFEMEKDSKDFLRHALTRVKQAVARAEKEEAAMAANAAGVEAGARHPLDHSYGNVENPLRSGCSEDTSSVTRARERSAGDPSG</sequence>
<accession>E9GKK2</accession>
<proteinExistence type="predicted"/>
<protein>
    <submittedName>
        <fullName evidence="2">Uncharacterized protein</fullName>
    </submittedName>
</protein>
<dbReference type="EMBL" id="GL732549">
    <property type="protein sequence ID" value="EFX80050.1"/>
    <property type="molecule type" value="Genomic_DNA"/>
</dbReference>
<evidence type="ECO:0000313" key="3">
    <source>
        <dbReference type="Proteomes" id="UP000000305"/>
    </source>
</evidence>
<name>E9GKK2_DAPPU</name>
<evidence type="ECO:0000313" key="2">
    <source>
        <dbReference type="EMBL" id="EFX80050.1"/>
    </source>
</evidence>
<dbReference type="KEGG" id="dpx:DAPPUDRAFT_244265"/>
<dbReference type="OrthoDB" id="6390314at2759"/>
<gene>
    <name evidence="2" type="ORF">DAPPUDRAFT_244265</name>
</gene>
<keyword evidence="3" id="KW-1185">Reference proteome</keyword>
<dbReference type="Proteomes" id="UP000000305">
    <property type="component" value="Unassembled WGS sequence"/>
</dbReference>
<dbReference type="HOGENOM" id="CLU_1908792_0_0_1"/>
<organism evidence="2 3">
    <name type="scientific">Daphnia pulex</name>
    <name type="common">Water flea</name>
    <dbReference type="NCBI Taxonomy" id="6669"/>
    <lineage>
        <taxon>Eukaryota</taxon>
        <taxon>Metazoa</taxon>
        <taxon>Ecdysozoa</taxon>
        <taxon>Arthropoda</taxon>
        <taxon>Crustacea</taxon>
        <taxon>Branchiopoda</taxon>
        <taxon>Diplostraca</taxon>
        <taxon>Cladocera</taxon>
        <taxon>Anomopoda</taxon>
        <taxon>Daphniidae</taxon>
        <taxon>Daphnia</taxon>
    </lineage>
</organism>
<dbReference type="AlphaFoldDB" id="E9GKK2"/>
<dbReference type="InParanoid" id="E9GKK2"/>